<dbReference type="Proteomes" id="UP000261284">
    <property type="component" value="Unassembled WGS sequence"/>
</dbReference>
<evidence type="ECO:0000313" key="3">
    <source>
        <dbReference type="Proteomes" id="UP000261284"/>
    </source>
</evidence>
<gene>
    <name evidence="2" type="ORF">DXN05_03710</name>
</gene>
<keyword evidence="1" id="KW-0732">Signal</keyword>
<sequence length="290" mass="31100">MNTTLSLKKHWLIFVLFAACSGPVNNNTIKDNSTAAAGAVQQTTTAGAQPVLAFAFANQSGTEVLLPKADTGNQVNAAAFTEVIIKNTQQHCTFVKQLPAGANDNGRQLADNFAQSAGAIFKLQQPVNTEEETVLLTNAAFLQQHHLLDRSPAPGSNLSAEVKAQLESSKRRRIKSIHAVAGLAAGAGVYLVEFERKLDSVLVSLVATKHGDIISRDYAAKFDSTSTWGVDDGGEFGFDNYHLLAAFDNNGDPELVTEWAGAEGITIEYMVPKGNVFVTRQTGYRYSAPL</sequence>
<reference evidence="2 3" key="1">
    <citation type="submission" date="2018-08" db="EMBL/GenBank/DDBJ databases">
        <title>Chitinophagaceae sp. K23C18032701, a novel bacterium isolated from forest soil.</title>
        <authorList>
            <person name="Wang C."/>
        </authorList>
    </citation>
    <scope>NUCLEOTIDE SEQUENCE [LARGE SCALE GENOMIC DNA]</scope>
    <source>
        <strain evidence="2 3">K23C18032701</strain>
    </source>
</reference>
<protein>
    <submittedName>
        <fullName evidence="2">Uncharacterized protein</fullName>
    </submittedName>
</protein>
<dbReference type="AlphaFoldDB" id="A0A3E1NQ88"/>
<feature type="chain" id="PRO_5017677079" evidence="1">
    <location>
        <begin position="27"/>
        <end position="290"/>
    </location>
</feature>
<comment type="caution">
    <text evidence="2">The sequence shown here is derived from an EMBL/GenBank/DDBJ whole genome shotgun (WGS) entry which is preliminary data.</text>
</comment>
<dbReference type="OrthoDB" id="705006at2"/>
<dbReference type="EMBL" id="QTJU01000001">
    <property type="protein sequence ID" value="RFM30091.1"/>
    <property type="molecule type" value="Genomic_DNA"/>
</dbReference>
<dbReference type="RefSeq" id="WP_116845847.1">
    <property type="nucleotide sequence ID" value="NZ_QTJU01000001.1"/>
</dbReference>
<organism evidence="2 3">
    <name type="scientific">Deminuibacter soli</name>
    <dbReference type="NCBI Taxonomy" id="2291815"/>
    <lineage>
        <taxon>Bacteria</taxon>
        <taxon>Pseudomonadati</taxon>
        <taxon>Bacteroidota</taxon>
        <taxon>Chitinophagia</taxon>
        <taxon>Chitinophagales</taxon>
        <taxon>Chitinophagaceae</taxon>
        <taxon>Deminuibacter</taxon>
    </lineage>
</organism>
<name>A0A3E1NQ88_9BACT</name>
<evidence type="ECO:0000256" key="1">
    <source>
        <dbReference type="SAM" id="SignalP"/>
    </source>
</evidence>
<feature type="signal peptide" evidence="1">
    <location>
        <begin position="1"/>
        <end position="26"/>
    </location>
</feature>
<keyword evidence="3" id="KW-1185">Reference proteome</keyword>
<accession>A0A3E1NQ88</accession>
<evidence type="ECO:0000313" key="2">
    <source>
        <dbReference type="EMBL" id="RFM30091.1"/>
    </source>
</evidence>
<proteinExistence type="predicted"/>